<dbReference type="Pfam" id="PF02654">
    <property type="entry name" value="CobS"/>
    <property type="match status" value="1"/>
</dbReference>
<proteinExistence type="inferred from homology"/>
<keyword evidence="10 19" id="KW-0812">Transmembrane</keyword>
<dbReference type="Proteomes" id="UP001589776">
    <property type="component" value="Unassembled WGS sequence"/>
</dbReference>
<evidence type="ECO:0000256" key="12">
    <source>
        <dbReference type="ARBA" id="ARBA00022989"/>
    </source>
</evidence>
<evidence type="ECO:0000256" key="10">
    <source>
        <dbReference type="ARBA" id="ARBA00022692"/>
    </source>
</evidence>
<evidence type="ECO:0000256" key="3">
    <source>
        <dbReference type="ARBA" id="ARBA00004663"/>
    </source>
</evidence>
<name>A0ABV6DFS0_9BACL</name>
<evidence type="ECO:0000256" key="9">
    <source>
        <dbReference type="ARBA" id="ARBA00022679"/>
    </source>
</evidence>
<evidence type="ECO:0000256" key="15">
    <source>
        <dbReference type="ARBA" id="ARBA00032605"/>
    </source>
</evidence>
<keyword evidence="8 19" id="KW-0169">Cobalamin biosynthesis</keyword>
<evidence type="ECO:0000256" key="16">
    <source>
        <dbReference type="ARBA" id="ARBA00032853"/>
    </source>
</evidence>
<keyword evidence="12 19" id="KW-1133">Transmembrane helix</keyword>
<comment type="catalytic activity">
    <reaction evidence="18 19">
        <text>alpha-ribazole 5'-phosphate + adenosylcob(III)inamide-GDP = adenosylcob(III)alamin 5'-phosphate + GMP + H(+)</text>
        <dbReference type="Rhea" id="RHEA:23560"/>
        <dbReference type="ChEBI" id="CHEBI:15378"/>
        <dbReference type="ChEBI" id="CHEBI:57918"/>
        <dbReference type="ChEBI" id="CHEBI:58115"/>
        <dbReference type="ChEBI" id="CHEBI:60487"/>
        <dbReference type="ChEBI" id="CHEBI:60493"/>
        <dbReference type="EC" id="2.7.8.26"/>
    </reaction>
</comment>
<dbReference type="GO" id="GO:0051073">
    <property type="term" value="F:adenosylcobinamide-GDP ribazoletransferase activity"/>
    <property type="evidence" value="ECO:0007669"/>
    <property type="project" value="UniProtKB-EC"/>
</dbReference>
<keyword evidence="9 19" id="KW-0808">Transferase</keyword>
<evidence type="ECO:0000256" key="19">
    <source>
        <dbReference type="HAMAP-Rule" id="MF_00719"/>
    </source>
</evidence>
<dbReference type="PANTHER" id="PTHR34148">
    <property type="entry name" value="ADENOSYLCOBINAMIDE-GDP RIBAZOLETRANSFERASE"/>
    <property type="match status" value="1"/>
</dbReference>
<feature type="transmembrane region" description="Helical" evidence="19">
    <location>
        <begin position="42"/>
        <end position="66"/>
    </location>
</feature>
<comment type="subcellular location">
    <subcellularLocation>
        <location evidence="2 19">Cell membrane</location>
        <topology evidence="2 19">Multi-pass membrane protein</topology>
    </subcellularLocation>
</comment>
<dbReference type="NCBIfam" id="TIGR00317">
    <property type="entry name" value="cobS"/>
    <property type="match status" value="1"/>
</dbReference>
<feature type="transmembrane region" description="Helical" evidence="19">
    <location>
        <begin position="150"/>
        <end position="172"/>
    </location>
</feature>
<evidence type="ECO:0000256" key="6">
    <source>
        <dbReference type="ARBA" id="ARBA00015850"/>
    </source>
</evidence>
<dbReference type="HAMAP" id="MF_00719">
    <property type="entry name" value="CobS"/>
    <property type="match status" value="1"/>
</dbReference>
<evidence type="ECO:0000256" key="8">
    <source>
        <dbReference type="ARBA" id="ARBA00022573"/>
    </source>
</evidence>
<feature type="transmembrane region" description="Helical" evidence="19">
    <location>
        <begin position="219"/>
        <end position="238"/>
    </location>
</feature>
<reference evidence="20 21" key="1">
    <citation type="submission" date="2024-09" db="EMBL/GenBank/DDBJ databases">
        <authorList>
            <person name="Sun Q."/>
            <person name="Mori K."/>
        </authorList>
    </citation>
    <scope>NUCLEOTIDE SEQUENCE [LARGE SCALE GENOMIC DNA]</scope>
    <source>
        <strain evidence="20 21">CCM 7759</strain>
    </source>
</reference>
<dbReference type="RefSeq" id="WP_377468468.1">
    <property type="nucleotide sequence ID" value="NZ_JBHLWN010000019.1"/>
</dbReference>
<organism evidence="20 21">
    <name type="scientific">Paenibacillus chartarius</name>
    <dbReference type="NCBI Taxonomy" id="747481"/>
    <lineage>
        <taxon>Bacteria</taxon>
        <taxon>Bacillati</taxon>
        <taxon>Bacillota</taxon>
        <taxon>Bacilli</taxon>
        <taxon>Bacillales</taxon>
        <taxon>Paenibacillaceae</taxon>
        <taxon>Paenibacillus</taxon>
    </lineage>
</organism>
<dbReference type="InterPro" id="IPR003805">
    <property type="entry name" value="CobS"/>
</dbReference>
<gene>
    <name evidence="19 20" type="primary">cobS</name>
    <name evidence="20" type="ORF">ACFFK0_03340</name>
</gene>
<keyword evidence="11 19" id="KW-0460">Magnesium</keyword>
<evidence type="ECO:0000256" key="13">
    <source>
        <dbReference type="ARBA" id="ARBA00023136"/>
    </source>
</evidence>
<dbReference type="PANTHER" id="PTHR34148:SF1">
    <property type="entry name" value="ADENOSYLCOBINAMIDE-GDP RIBAZOLETRANSFERASE"/>
    <property type="match status" value="1"/>
</dbReference>
<dbReference type="EMBL" id="JBHLWN010000019">
    <property type="protein sequence ID" value="MFC0211491.1"/>
    <property type="molecule type" value="Genomic_DNA"/>
</dbReference>
<evidence type="ECO:0000313" key="21">
    <source>
        <dbReference type="Proteomes" id="UP001589776"/>
    </source>
</evidence>
<sequence length="278" mass="28429">MSMLAILKSWVQSGAAAVQFLTRFTLPVNAPYDAVSLARSTVWYPFVGLLIGAVLAAAGAIAGWLLPPLPAAALVLAIWVAVTGGLHLDGLMDTADGLLSHRDRERMLEIMKDSRVGAMGVIAGGLQLLMKLSLLSVWAEAGRECPSVWLLLPAAAVLSRAFMTAAIAGWPYARAGSGGLGGLYRGVGRVHAWMAAGGALGLTLLLGLASSGLADWPKAAVFAAAAGVLAYAAGCLLAQRMSGKLGGLTGDTYGALCEVLETLLLLAMAAGVHTGLLP</sequence>
<accession>A0ABV6DFS0</accession>
<evidence type="ECO:0000256" key="17">
    <source>
        <dbReference type="ARBA" id="ARBA00048623"/>
    </source>
</evidence>
<evidence type="ECO:0000256" key="7">
    <source>
        <dbReference type="ARBA" id="ARBA00022475"/>
    </source>
</evidence>
<evidence type="ECO:0000256" key="18">
    <source>
        <dbReference type="ARBA" id="ARBA00049504"/>
    </source>
</evidence>
<evidence type="ECO:0000313" key="20">
    <source>
        <dbReference type="EMBL" id="MFC0211491.1"/>
    </source>
</evidence>
<evidence type="ECO:0000256" key="2">
    <source>
        <dbReference type="ARBA" id="ARBA00004651"/>
    </source>
</evidence>
<evidence type="ECO:0000256" key="4">
    <source>
        <dbReference type="ARBA" id="ARBA00010561"/>
    </source>
</evidence>
<feature type="transmembrane region" description="Helical" evidence="19">
    <location>
        <begin position="116"/>
        <end position="138"/>
    </location>
</feature>
<evidence type="ECO:0000256" key="14">
    <source>
        <dbReference type="ARBA" id="ARBA00025228"/>
    </source>
</evidence>
<evidence type="ECO:0000256" key="11">
    <source>
        <dbReference type="ARBA" id="ARBA00022842"/>
    </source>
</evidence>
<comment type="function">
    <text evidence="14 19">Joins adenosylcobinamide-GDP and alpha-ribazole to generate adenosylcobalamin (Ado-cobalamin). Also synthesizes adenosylcobalamin 5'-phosphate from adenosylcobinamide-GDP and alpha-ribazole 5'-phosphate.</text>
</comment>
<keyword evidence="21" id="KW-1185">Reference proteome</keyword>
<comment type="pathway">
    <text evidence="3 19">Cofactor biosynthesis; adenosylcobalamin biosynthesis; adenosylcobalamin from cob(II)yrinate a,c-diamide: step 7/7.</text>
</comment>
<dbReference type="EC" id="2.7.8.26" evidence="5 19"/>
<feature type="transmembrane region" description="Helical" evidence="19">
    <location>
        <begin position="192"/>
        <end position="213"/>
    </location>
</feature>
<comment type="similarity">
    <text evidence="4 19">Belongs to the CobS family.</text>
</comment>
<keyword evidence="7 19" id="KW-1003">Cell membrane</keyword>
<comment type="catalytic activity">
    <reaction evidence="17 19">
        <text>alpha-ribazole + adenosylcob(III)inamide-GDP = adenosylcob(III)alamin + GMP + H(+)</text>
        <dbReference type="Rhea" id="RHEA:16049"/>
        <dbReference type="ChEBI" id="CHEBI:10329"/>
        <dbReference type="ChEBI" id="CHEBI:15378"/>
        <dbReference type="ChEBI" id="CHEBI:18408"/>
        <dbReference type="ChEBI" id="CHEBI:58115"/>
        <dbReference type="ChEBI" id="CHEBI:60487"/>
        <dbReference type="EC" id="2.7.8.26"/>
    </reaction>
</comment>
<feature type="transmembrane region" description="Helical" evidence="19">
    <location>
        <begin position="72"/>
        <end position="95"/>
    </location>
</feature>
<comment type="caution">
    <text evidence="20">The sequence shown here is derived from an EMBL/GenBank/DDBJ whole genome shotgun (WGS) entry which is preliminary data.</text>
</comment>
<keyword evidence="13 19" id="KW-0472">Membrane</keyword>
<comment type="cofactor">
    <cofactor evidence="1 19">
        <name>Mg(2+)</name>
        <dbReference type="ChEBI" id="CHEBI:18420"/>
    </cofactor>
</comment>
<evidence type="ECO:0000256" key="1">
    <source>
        <dbReference type="ARBA" id="ARBA00001946"/>
    </source>
</evidence>
<evidence type="ECO:0000256" key="5">
    <source>
        <dbReference type="ARBA" id="ARBA00013200"/>
    </source>
</evidence>
<protein>
    <recommendedName>
        <fullName evidence="6 19">Adenosylcobinamide-GDP ribazoletransferase</fullName>
        <ecNumber evidence="5 19">2.7.8.26</ecNumber>
    </recommendedName>
    <alternativeName>
        <fullName evidence="16 19">Cobalamin synthase</fullName>
    </alternativeName>
    <alternativeName>
        <fullName evidence="15 19">Cobalamin-5'-phosphate synthase</fullName>
    </alternativeName>
</protein>